<gene>
    <name evidence="2" type="ORF">RFI_02599</name>
</gene>
<sequence>MLELQKRVGHKEMLLFLRRLKLLVHRKKNEDPDLPAECQWYVKYNEALICLCSVVVGPELHRNNDTVTHESMRIERWYAETFECLDVLDQIIKQGSNFRAKSLAVQITTLPPIAQVQESNTLPLSDIGGLSHQNSIELVTLKEVEPVAELNAAANTTATVTFNEDGVDADDVAATATSAAEMPQEVPSTKNNKSFENEKCAPTSEHQPQPTLQLNTDIELSTHTDPNKSDIE</sequence>
<reference evidence="2 3" key="1">
    <citation type="journal article" date="2013" name="Curr. Biol.">
        <title>The Genome of the Foraminiferan Reticulomyxa filosa.</title>
        <authorList>
            <person name="Glockner G."/>
            <person name="Hulsmann N."/>
            <person name="Schleicher M."/>
            <person name="Noegel A.A."/>
            <person name="Eichinger L."/>
            <person name="Gallinger C."/>
            <person name="Pawlowski J."/>
            <person name="Sierra R."/>
            <person name="Euteneuer U."/>
            <person name="Pillet L."/>
            <person name="Moustafa A."/>
            <person name="Platzer M."/>
            <person name="Groth M."/>
            <person name="Szafranski K."/>
            <person name="Schliwa M."/>
        </authorList>
    </citation>
    <scope>NUCLEOTIDE SEQUENCE [LARGE SCALE GENOMIC DNA]</scope>
</reference>
<evidence type="ECO:0000313" key="3">
    <source>
        <dbReference type="Proteomes" id="UP000023152"/>
    </source>
</evidence>
<protein>
    <submittedName>
        <fullName evidence="2">Uncharacterized protein</fullName>
    </submittedName>
</protein>
<dbReference type="EMBL" id="ASPP01002508">
    <property type="protein sequence ID" value="ETO34494.1"/>
    <property type="molecule type" value="Genomic_DNA"/>
</dbReference>
<evidence type="ECO:0000313" key="2">
    <source>
        <dbReference type="EMBL" id="ETO34494.1"/>
    </source>
</evidence>
<evidence type="ECO:0000256" key="1">
    <source>
        <dbReference type="SAM" id="MobiDB-lite"/>
    </source>
</evidence>
<organism evidence="2 3">
    <name type="scientific">Reticulomyxa filosa</name>
    <dbReference type="NCBI Taxonomy" id="46433"/>
    <lineage>
        <taxon>Eukaryota</taxon>
        <taxon>Sar</taxon>
        <taxon>Rhizaria</taxon>
        <taxon>Retaria</taxon>
        <taxon>Foraminifera</taxon>
        <taxon>Monothalamids</taxon>
        <taxon>Reticulomyxidae</taxon>
        <taxon>Reticulomyxa</taxon>
    </lineage>
</organism>
<dbReference type="AlphaFoldDB" id="X6P8W0"/>
<keyword evidence="3" id="KW-1185">Reference proteome</keyword>
<feature type="compositionally biased region" description="Polar residues" evidence="1">
    <location>
        <begin position="204"/>
        <end position="219"/>
    </location>
</feature>
<dbReference type="Proteomes" id="UP000023152">
    <property type="component" value="Unassembled WGS sequence"/>
</dbReference>
<feature type="compositionally biased region" description="Basic and acidic residues" evidence="1">
    <location>
        <begin position="220"/>
        <end position="232"/>
    </location>
</feature>
<proteinExistence type="predicted"/>
<accession>X6P8W0</accession>
<comment type="caution">
    <text evidence="2">The sequence shown here is derived from an EMBL/GenBank/DDBJ whole genome shotgun (WGS) entry which is preliminary data.</text>
</comment>
<feature type="region of interest" description="Disordered" evidence="1">
    <location>
        <begin position="177"/>
        <end position="232"/>
    </location>
</feature>
<name>X6P8W0_RETFI</name>